<dbReference type="OrthoDB" id="10493867at2759"/>
<evidence type="ECO:0000313" key="2">
    <source>
        <dbReference type="Proteomes" id="UP000284375"/>
    </source>
</evidence>
<dbReference type="AlphaFoldDB" id="A0A423VYV0"/>
<proteinExistence type="predicted"/>
<dbReference type="Proteomes" id="UP000284375">
    <property type="component" value="Unassembled WGS sequence"/>
</dbReference>
<sequence>MAGLSLKSLCIETVPLLNLNAGESWSETIIGILRNSPLLEYFKLSAGIGGIYNNEIQDLFRNFCLDYEEEGGRPLHLKVLNLGEGMLLVPETWMGFTTPPTYLTLLTKVLFLEELHLYSVRQAKTHLVPLAWGTISPDFTPRLRRLYIDFLDCLGYCYFTMGFKMGLMRGYIRQLEMHVDDVGWFGRYSRPPLPIGKILLSDLDPADLFSCPRRPLETAGLGIGYMAVGTPVVPLLPRPWGHLRQLTASVADWQVSRFGEVCARYALSLEALSVHVRVETLSATEFGLRALVDECTLNVVRRCLHLRYVKFQCCCAYWPREMLYVWKNKSAGDLFMELALEARMGVKLLSPFHYCTDVEDEPEGFWSESRKIRYLADHDLL</sequence>
<name>A0A423VYV0_CYTCH</name>
<dbReference type="EMBL" id="LJZO01000021">
    <property type="protein sequence ID" value="ROV96213.1"/>
    <property type="molecule type" value="Genomic_DNA"/>
</dbReference>
<evidence type="ECO:0000313" key="1">
    <source>
        <dbReference type="EMBL" id="ROV96213.1"/>
    </source>
</evidence>
<comment type="caution">
    <text evidence="1">The sequence shown here is derived from an EMBL/GenBank/DDBJ whole genome shotgun (WGS) entry which is preliminary data.</text>
</comment>
<protein>
    <submittedName>
        <fullName evidence="1">Uncharacterized protein</fullName>
    </submittedName>
</protein>
<keyword evidence="2" id="KW-1185">Reference proteome</keyword>
<accession>A0A423VYV0</accession>
<organism evidence="1 2">
    <name type="scientific">Cytospora chrysosperma</name>
    <name type="common">Cytospora canker fungus</name>
    <name type="synonym">Sphaeria chrysosperma</name>
    <dbReference type="NCBI Taxonomy" id="252740"/>
    <lineage>
        <taxon>Eukaryota</taxon>
        <taxon>Fungi</taxon>
        <taxon>Dikarya</taxon>
        <taxon>Ascomycota</taxon>
        <taxon>Pezizomycotina</taxon>
        <taxon>Sordariomycetes</taxon>
        <taxon>Sordariomycetidae</taxon>
        <taxon>Diaporthales</taxon>
        <taxon>Cytosporaceae</taxon>
        <taxon>Cytospora</taxon>
    </lineage>
</organism>
<reference evidence="1 2" key="1">
    <citation type="submission" date="2015-09" db="EMBL/GenBank/DDBJ databases">
        <title>Host preference determinants of Valsa canker pathogens revealed by comparative genomics.</title>
        <authorList>
            <person name="Yin Z."/>
            <person name="Huang L."/>
        </authorList>
    </citation>
    <scope>NUCLEOTIDE SEQUENCE [LARGE SCALE GENOMIC DNA]</scope>
    <source>
        <strain evidence="1 2">YSFL</strain>
    </source>
</reference>
<gene>
    <name evidence="1" type="ORF">VSDG_04997</name>
</gene>